<dbReference type="Pfam" id="PF14030">
    <property type="entry name" value="DUF4245"/>
    <property type="match status" value="1"/>
</dbReference>
<gene>
    <name evidence="2" type="ORF">JOE61_001149</name>
</gene>
<name>A0ABS2M853_9ACTN</name>
<keyword evidence="3" id="KW-1185">Reference proteome</keyword>
<feature type="transmembrane region" description="Helical" evidence="1">
    <location>
        <begin position="16"/>
        <end position="38"/>
    </location>
</feature>
<sequence length="204" mass="21773">MSETGRPGRYTRSTSGLIGAMLILFVAVIGFVVFRGLFRTETEYTPPDTDYVEVVRAVQGEGGELVYPEQLPEGWVVNNLDYEPGLPPTFSLALLTDDEDFAGVIDTGAEVDELVTSFVDQAAVEGDPLVLEAAEVTTEWRTFTDDGGDTAYVAEIDLAPVAGDDATAADGVGEDVTRTVMVYGSADPEVLQDLLASLTTAPLR</sequence>
<keyword evidence="1" id="KW-0812">Transmembrane</keyword>
<keyword evidence="1" id="KW-0472">Membrane</keyword>
<reference evidence="2 3" key="1">
    <citation type="submission" date="2021-01" db="EMBL/GenBank/DDBJ databases">
        <title>Sequencing the genomes of 1000 actinobacteria strains.</title>
        <authorList>
            <person name="Klenk H.-P."/>
        </authorList>
    </citation>
    <scope>NUCLEOTIDE SEQUENCE [LARGE SCALE GENOMIC DNA]</scope>
    <source>
        <strain evidence="2 3">DSM 18239</strain>
    </source>
</reference>
<keyword evidence="1" id="KW-1133">Transmembrane helix</keyword>
<proteinExistence type="predicted"/>
<evidence type="ECO:0000313" key="2">
    <source>
        <dbReference type="EMBL" id="MBM7507335.1"/>
    </source>
</evidence>
<dbReference type="RefSeq" id="WP_193669023.1">
    <property type="nucleotide sequence ID" value="NZ_JACDTV010000007.1"/>
</dbReference>
<comment type="caution">
    <text evidence="2">The sequence shown here is derived from an EMBL/GenBank/DDBJ whole genome shotgun (WGS) entry which is preliminary data.</text>
</comment>
<accession>A0ABS2M853</accession>
<evidence type="ECO:0000313" key="3">
    <source>
        <dbReference type="Proteomes" id="UP000732378"/>
    </source>
</evidence>
<evidence type="ECO:0008006" key="4">
    <source>
        <dbReference type="Google" id="ProtNLM"/>
    </source>
</evidence>
<dbReference type="Proteomes" id="UP000732378">
    <property type="component" value="Unassembled WGS sequence"/>
</dbReference>
<evidence type="ECO:0000256" key="1">
    <source>
        <dbReference type="SAM" id="Phobius"/>
    </source>
</evidence>
<dbReference type="EMBL" id="JAFBBZ010000001">
    <property type="protein sequence ID" value="MBM7507335.1"/>
    <property type="molecule type" value="Genomic_DNA"/>
</dbReference>
<organism evidence="2 3">
    <name type="scientific">Nocardioides salarius</name>
    <dbReference type="NCBI Taxonomy" id="374513"/>
    <lineage>
        <taxon>Bacteria</taxon>
        <taxon>Bacillati</taxon>
        <taxon>Actinomycetota</taxon>
        <taxon>Actinomycetes</taxon>
        <taxon>Propionibacteriales</taxon>
        <taxon>Nocardioidaceae</taxon>
        <taxon>Nocardioides</taxon>
    </lineage>
</organism>
<dbReference type="InterPro" id="IPR025339">
    <property type="entry name" value="DUF4245"/>
</dbReference>
<protein>
    <recommendedName>
        <fullName evidence="4">DUF4245 domain-containing protein</fullName>
    </recommendedName>
</protein>